<dbReference type="PROSITE" id="PS51257">
    <property type="entry name" value="PROKAR_LIPOPROTEIN"/>
    <property type="match status" value="1"/>
</dbReference>
<proteinExistence type="predicted"/>
<gene>
    <name evidence="1" type="ORF">KE626_30680</name>
</gene>
<dbReference type="Proteomes" id="UP000676386">
    <property type="component" value="Unassembled WGS sequence"/>
</dbReference>
<dbReference type="RefSeq" id="WP_211976900.1">
    <property type="nucleotide sequence ID" value="NZ_CBFHAM010000012.1"/>
</dbReference>
<name>A0ABS5JBC5_9BACT</name>
<accession>A0ABS5JBC5</accession>
<comment type="caution">
    <text evidence="1">The sequence shown here is derived from an EMBL/GenBank/DDBJ whole genome shotgun (WGS) entry which is preliminary data.</text>
</comment>
<sequence>MKNIIPGLLAITIFFAACKKDQAKKDSPVDNHEKYSLQFNVSTFSQEITDNNNNKASGALDRTPSDTLKDHINFITYKVFDAQTQKLIKTINQSGTGNDTFGQLNDTLPTGNYVIAIAASPDSIFNGYSIPDIDGMVNWLPGSDMFYRRMELTISGPVSQPVVLERIVSKVSVIIKDQIPYNAKYLSYQPQTNGSILEGLPPYFSYFSGAVIRGNDRSTFEMAKIVTTLPDSVLGTNNYKFDFYITNTGTQKIQLDLQCATEPELEWKVIAQKVISNIQVTKNKNTILSGTLFAPVGSGTSVGVDGAWAKDSVFVSY</sequence>
<evidence type="ECO:0008006" key="3">
    <source>
        <dbReference type="Google" id="ProtNLM"/>
    </source>
</evidence>
<organism evidence="1 2">
    <name type="scientific">Chitinophaga hostae</name>
    <dbReference type="NCBI Taxonomy" id="2831022"/>
    <lineage>
        <taxon>Bacteria</taxon>
        <taxon>Pseudomonadati</taxon>
        <taxon>Bacteroidota</taxon>
        <taxon>Chitinophagia</taxon>
        <taxon>Chitinophagales</taxon>
        <taxon>Chitinophagaceae</taxon>
        <taxon>Chitinophaga</taxon>
    </lineage>
</organism>
<reference evidence="1 2" key="1">
    <citation type="submission" date="2021-04" db="EMBL/GenBank/DDBJ databases">
        <title>Chitinophaga sp. nov., isolated from the rhizosphere soil.</title>
        <authorList>
            <person name="He S."/>
        </authorList>
    </citation>
    <scope>NUCLEOTIDE SEQUENCE [LARGE SCALE GENOMIC DNA]</scope>
    <source>
        <strain evidence="1 2">2R12</strain>
    </source>
</reference>
<evidence type="ECO:0000313" key="1">
    <source>
        <dbReference type="EMBL" id="MBS0031737.1"/>
    </source>
</evidence>
<keyword evidence="2" id="KW-1185">Reference proteome</keyword>
<evidence type="ECO:0000313" key="2">
    <source>
        <dbReference type="Proteomes" id="UP000676386"/>
    </source>
</evidence>
<dbReference type="EMBL" id="JAGTXB010000025">
    <property type="protein sequence ID" value="MBS0031737.1"/>
    <property type="molecule type" value="Genomic_DNA"/>
</dbReference>
<protein>
    <recommendedName>
        <fullName evidence="3">Fimbrillin-A associated anchor protein Mfa1 and Mfa2</fullName>
    </recommendedName>
</protein>